<dbReference type="Pfam" id="PF00147">
    <property type="entry name" value="Fibrinogen_C"/>
    <property type="match status" value="2"/>
</dbReference>
<dbReference type="SUPFAM" id="SSF56496">
    <property type="entry name" value="Fibrinogen C-terminal domain-like"/>
    <property type="match status" value="1"/>
</dbReference>
<dbReference type="EMBL" id="AMQN01003656">
    <property type="status" value="NOT_ANNOTATED_CDS"/>
    <property type="molecule type" value="Genomic_DNA"/>
</dbReference>
<feature type="domain" description="Fibrinogen C-terminal" evidence="1">
    <location>
        <begin position="1"/>
        <end position="63"/>
    </location>
</feature>
<evidence type="ECO:0000313" key="3">
    <source>
        <dbReference type="EnsemblMetazoa" id="CapteP189144"/>
    </source>
</evidence>
<dbReference type="PANTHER" id="PTHR19143">
    <property type="entry name" value="FIBRINOGEN/TENASCIN/ANGIOPOEITIN"/>
    <property type="match status" value="1"/>
</dbReference>
<reference evidence="2 4" key="2">
    <citation type="journal article" date="2013" name="Nature">
        <title>Insights into bilaterian evolution from three spiralian genomes.</title>
        <authorList>
            <person name="Simakov O."/>
            <person name="Marletaz F."/>
            <person name="Cho S.J."/>
            <person name="Edsinger-Gonzales E."/>
            <person name="Havlak P."/>
            <person name="Hellsten U."/>
            <person name="Kuo D.H."/>
            <person name="Larsson T."/>
            <person name="Lv J."/>
            <person name="Arendt D."/>
            <person name="Savage R."/>
            <person name="Osoegawa K."/>
            <person name="de Jong P."/>
            <person name="Grimwood J."/>
            <person name="Chapman J.A."/>
            <person name="Shapiro H."/>
            <person name="Aerts A."/>
            <person name="Otillar R.P."/>
            <person name="Terry A.Y."/>
            <person name="Boore J.L."/>
            <person name="Grigoriev I.V."/>
            <person name="Lindberg D.R."/>
            <person name="Seaver E.C."/>
            <person name="Weisblat D.A."/>
            <person name="Putnam N.H."/>
            <person name="Rokhsar D.S."/>
        </authorList>
    </citation>
    <scope>NUCLEOTIDE SEQUENCE</scope>
    <source>
        <strain evidence="2 4">I ESC-2004</strain>
    </source>
</reference>
<dbReference type="InterPro" id="IPR050373">
    <property type="entry name" value="Fibrinogen_C-term_domain"/>
</dbReference>
<dbReference type="SMART" id="SM00186">
    <property type="entry name" value="FBG"/>
    <property type="match status" value="1"/>
</dbReference>
<dbReference type="GO" id="GO:0005615">
    <property type="term" value="C:extracellular space"/>
    <property type="evidence" value="ECO:0007669"/>
    <property type="project" value="TreeGrafter"/>
</dbReference>
<protein>
    <recommendedName>
        <fullName evidence="1">Fibrinogen C-terminal domain-containing protein</fullName>
    </recommendedName>
</protein>
<dbReference type="Gene3D" id="3.90.215.10">
    <property type="entry name" value="Gamma Fibrinogen, chain A, domain 1"/>
    <property type="match status" value="2"/>
</dbReference>
<evidence type="ECO:0000313" key="2">
    <source>
        <dbReference type="EMBL" id="ELT87344.1"/>
    </source>
</evidence>
<dbReference type="EMBL" id="KB312379">
    <property type="protein sequence ID" value="ELT87344.1"/>
    <property type="molecule type" value="Genomic_DNA"/>
</dbReference>
<dbReference type="Proteomes" id="UP000014760">
    <property type="component" value="Unassembled WGS sequence"/>
</dbReference>
<accession>R7T8L3</accession>
<dbReference type="InterPro" id="IPR014716">
    <property type="entry name" value="Fibrinogen_a/b/g_C_1"/>
</dbReference>
<dbReference type="OMA" id="HNCAERY"/>
<evidence type="ECO:0000313" key="4">
    <source>
        <dbReference type="Proteomes" id="UP000014760"/>
    </source>
</evidence>
<name>R7T8L3_CAPTE</name>
<sequence>MSFKNCKDIQMSGHTKSGVYTICCLASRSIQVIQRRVDGSQNFKRLWNEYKSGFGNVAVEFWLGDSMTPKHNGMKFSTIDNENNDGSCASVYKGAWWYHGCHSCNPNGIYLNGSHTNYGEGINWGAWKGHHYSLPFLEMKIRPHY</sequence>
<reference evidence="3" key="3">
    <citation type="submission" date="2015-06" db="UniProtKB">
        <authorList>
            <consortium name="EnsemblMetazoa"/>
        </authorList>
    </citation>
    <scope>IDENTIFICATION</scope>
</reference>
<dbReference type="STRING" id="283909.R7T8L3"/>
<dbReference type="OrthoDB" id="6152968at2759"/>
<dbReference type="AlphaFoldDB" id="R7T8L3"/>
<dbReference type="InterPro" id="IPR002181">
    <property type="entry name" value="Fibrinogen_a/b/g_C_dom"/>
</dbReference>
<dbReference type="EnsemblMetazoa" id="CapteT189144">
    <property type="protein sequence ID" value="CapteP189144"/>
    <property type="gene ID" value="CapteG189144"/>
</dbReference>
<dbReference type="InterPro" id="IPR036056">
    <property type="entry name" value="Fibrinogen-like_C"/>
</dbReference>
<reference evidence="4" key="1">
    <citation type="submission" date="2012-12" db="EMBL/GenBank/DDBJ databases">
        <authorList>
            <person name="Hellsten U."/>
            <person name="Grimwood J."/>
            <person name="Chapman J.A."/>
            <person name="Shapiro H."/>
            <person name="Aerts A."/>
            <person name="Otillar R.P."/>
            <person name="Terry A.Y."/>
            <person name="Boore J.L."/>
            <person name="Simakov O."/>
            <person name="Marletaz F."/>
            <person name="Cho S.-J."/>
            <person name="Edsinger-Gonzales E."/>
            <person name="Havlak P."/>
            <person name="Kuo D.-H."/>
            <person name="Larsson T."/>
            <person name="Lv J."/>
            <person name="Arendt D."/>
            <person name="Savage R."/>
            <person name="Osoegawa K."/>
            <person name="de Jong P."/>
            <person name="Lindberg D.R."/>
            <person name="Seaver E.C."/>
            <person name="Weisblat D.A."/>
            <person name="Putnam N.H."/>
            <person name="Grigoriev I.V."/>
            <person name="Rokhsar D.S."/>
        </authorList>
    </citation>
    <scope>NUCLEOTIDE SEQUENCE</scope>
    <source>
        <strain evidence="4">I ESC-2004</strain>
    </source>
</reference>
<gene>
    <name evidence="2" type="ORF">CAPTEDRAFT_189144</name>
</gene>
<dbReference type="HOGENOM" id="CLU_038628_6_2_1"/>
<feature type="domain" description="Fibrinogen C-terminal" evidence="1">
    <location>
        <begin position="64"/>
        <end position="145"/>
    </location>
</feature>
<proteinExistence type="predicted"/>
<keyword evidence="4" id="KW-1185">Reference proteome</keyword>
<evidence type="ECO:0000259" key="1">
    <source>
        <dbReference type="PROSITE" id="PS51406"/>
    </source>
</evidence>
<organism evidence="2">
    <name type="scientific">Capitella teleta</name>
    <name type="common">Polychaete worm</name>
    <dbReference type="NCBI Taxonomy" id="283909"/>
    <lineage>
        <taxon>Eukaryota</taxon>
        <taxon>Metazoa</taxon>
        <taxon>Spiralia</taxon>
        <taxon>Lophotrochozoa</taxon>
        <taxon>Annelida</taxon>
        <taxon>Polychaeta</taxon>
        <taxon>Sedentaria</taxon>
        <taxon>Scolecida</taxon>
        <taxon>Capitellidae</taxon>
        <taxon>Capitella</taxon>
    </lineage>
</organism>
<dbReference type="PANTHER" id="PTHR19143:SF458">
    <property type="entry name" value="FIBRINOGEN C-TERMINAL DOMAIN-CONTAINING PROTEIN-RELATED"/>
    <property type="match status" value="1"/>
</dbReference>
<dbReference type="PROSITE" id="PS51406">
    <property type="entry name" value="FIBRINOGEN_C_2"/>
    <property type="match status" value="2"/>
</dbReference>